<feature type="transmembrane region" description="Helical" evidence="10">
    <location>
        <begin position="125"/>
        <end position="146"/>
    </location>
</feature>
<dbReference type="FunFam" id="3.40.50.300:FF:000967">
    <property type="entry name" value="ABC multidrug transporter mdr4"/>
    <property type="match status" value="2"/>
</dbReference>
<dbReference type="Gene3D" id="3.40.50.300">
    <property type="entry name" value="P-loop containing nucleotide triphosphate hydrolases"/>
    <property type="match status" value="2"/>
</dbReference>
<feature type="domain" description="ABC transmembrane type-1" evidence="12">
    <location>
        <begin position="85"/>
        <end position="365"/>
    </location>
</feature>
<dbReference type="InterPro" id="IPR011527">
    <property type="entry name" value="ABC1_TM_dom"/>
</dbReference>
<dbReference type="GO" id="GO:0005524">
    <property type="term" value="F:ATP binding"/>
    <property type="evidence" value="ECO:0007669"/>
    <property type="project" value="UniProtKB-KW"/>
</dbReference>
<dbReference type="SUPFAM" id="SSF90123">
    <property type="entry name" value="ABC transporter transmembrane region"/>
    <property type="match status" value="2"/>
</dbReference>
<dbReference type="InterPro" id="IPR027417">
    <property type="entry name" value="P-loop_NTPase"/>
</dbReference>
<feature type="transmembrane region" description="Helical" evidence="10">
    <location>
        <begin position="762"/>
        <end position="790"/>
    </location>
</feature>
<feature type="transmembrane region" description="Helical" evidence="10">
    <location>
        <begin position="83"/>
        <end position="105"/>
    </location>
</feature>
<dbReference type="Proteomes" id="UP000799439">
    <property type="component" value="Unassembled WGS sequence"/>
</dbReference>
<dbReference type="PROSITE" id="PS50893">
    <property type="entry name" value="ABC_TRANSPORTER_2"/>
    <property type="match status" value="2"/>
</dbReference>
<dbReference type="CDD" id="cd18578">
    <property type="entry name" value="ABC_6TM_Pgp_ABCB1_D2_like"/>
    <property type="match status" value="1"/>
</dbReference>
<evidence type="ECO:0000256" key="2">
    <source>
        <dbReference type="ARBA" id="ARBA00007577"/>
    </source>
</evidence>
<dbReference type="GO" id="GO:0015421">
    <property type="term" value="F:ABC-type oligopeptide transporter activity"/>
    <property type="evidence" value="ECO:0007669"/>
    <property type="project" value="TreeGrafter"/>
</dbReference>
<dbReference type="PROSITE" id="PS50929">
    <property type="entry name" value="ABC_TM1F"/>
    <property type="match status" value="2"/>
</dbReference>
<keyword evidence="4 10" id="KW-0812">Transmembrane</keyword>
<keyword evidence="8 10" id="KW-0472">Membrane</keyword>
<dbReference type="SMART" id="SM00382">
    <property type="entry name" value="AAA"/>
    <property type="match status" value="2"/>
</dbReference>
<sequence length="1309" mass="140803">MAAVARQRYSIQDGSTSLRGHEIDHDLDLELATINNPQPRPWHAEFAIVSRNRIRQVLGLNPFKTSYFSLYRPMNSAKDRLRITLGILFAIAAGLPLPIIGVIFSRIINQFPPPENALRTHVLELVGVGAAYFLVTAVYTILWGLIGEQISWKLRQALVERLLGLDQTYFDVKDPDVASLLAEKVESIQIGTSEKCGIFLQSISYFVAAFAVGFYLNAELTGILFAAVIPAMVLIVTLGSSAVNRFANKASLFTEQAGKLAECAIGAVKVVQAFGMADKMGAQHRELLQSGAVFAIKKSTAAAVMLGAVYFVAYAANGLAFYQGSKMAAGKPRGDAGSIYAVVFLILDASFVLGQFGPFLGAFGTAAAAGEKIFDVLDCEDPTINSYSKTGHNVRDDAFQHNIEIKDVTFVYPSRTAVRALDGVNLTIHGQSMNAIVGESGSGKSSIISLLLRLYDPTHGRVVVDGSDMTDLNVASLRHNIALVDQEPVLFSGSILENISHGLRSTKLSSEETLELCERAAADANVNFLDQLPRGIHTKVGSGGGAQLSGGQKQRICLARALVKQPKLLLLDEPTSALDSTSETLVMNAIRDFARRGSTVVMVTHRLATATDFDNIALMSEGKVLEQGSHADLMKLEGVYKSMVESQALADTPKSEIEPVLPGSSSLVAVNDEDRENRLAKKRSRSKSRNRSKDPAALERLSLSAILRRCVILTRSDWLLVAVALCLSVVSGGIIIGEAITFGHVVQLLNFDSGNPGFMGRASFLCLMFFMLAIIALVAYCGTGTAFGVASSHFVAKVQHISLTNILRQDMSWFSHRSAHSLVAGLHSDATQLSCLSGVAIGTIFTVTTSVAGGIILAHVVAWKIAIVLLCAVPVMVLSGYTRLRVLALSESRHRSAYNEAAALASEACSNMRTVASLGRESGVFMMYKSALKQPYKSGVRFTLVSNALLALSLSITYFVYALAYWWGSKLVREGEFTVLQFFIVLPALLFSAQSAGQVFSLSPEISRASTAARNVFELHDQQPTIMNKAAYPSPKRHRSSKSVSSLSSEKPVCTPTFPTTPRGGITFTNVSLTYSDRLDGTALQDISLTISPRETVAIVGPSGAGKSSFISLLERFYDPTSGTITLDGQDIRHLPATTHRNRLGLVPQEPDLFPGSIAHNIRLGAAAGQEVTDDMIRAVCEECGIHAFISSLPEGYSTDVGRNGSKLSGGQKQRIAIARALVRRPDVLLLDEYTSALDAHSERDVRGAVETAAKERTTVVVAHRLSTVQGADRIVVLDRGRVVEMGTHAELVGRGGIYAGMVAAQALS</sequence>
<feature type="compositionally biased region" description="Low complexity" evidence="9">
    <location>
        <begin position="1042"/>
        <end position="1052"/>
    </location>
</feature>
<keyword evidence="6" id="KW-0067">ATP-binding</keyword>
<feature type="domain" description="ABC transporter" evidence="11">
    <location>
        <begin position="403"/>
        <end position="646"/>
    </location>
</feature>
<evidence type="ECO:0000256" key="7">
    <source>
        <dbReference type="ARBA" id="ARBA00022989"/>
    </source>
</evidence>
<dbReference type="InterPro" id="IPR039421">
    <property type="entry name" value="Type_1_exporter"/>
</dbReference>
<dbReference type="PANTHER" id="PTHR43394">
    <property type="entry name" value="ATP-DEPENDENT PERMEASE MDL1, MITOCHONDRIAL"/>
    <property type="match status" value="1"/>
</dbReference>
<feature type="domain" description="ABC transporter" evidence="11">
    <location>
        <begin position="1066"/>
        <end position="1305"/>
    </location>
</feature>
<feature type="transmembrane region" description="Helical" evidence="10">
    <location>
        <begin position="339"/>
        <end position="363"/>
    </location>
</feature>
<dbReference type="CDD" id="cd18577">
    <property type="entry name" value="ABC_6TM_Pgp_ABCB1_D1_like"/>
    <property type="match status" value="1"/>
</dbReference>
<proteinExistence type="inferred from homology"/>
<feature type="region of interest" description="Disordered" evidence="9">
    <location>
        <begin position="1031"/>
        <end position="1059"/>
    </location>
</feature>
<feature type="transmembrane region" description="Helical" evidence="10">
    <location>
        <begin position="835"/>
        <end position="857"/>
    </location>
</feature>
<keyword evidence="7 10" id="KW-1133">Transmembrane helix</keyword>
<evidence type="ECO:0000256" key="8">
    <source>
        <dbReference type="ARBA" id="ARBA00023136"/>
    </source>
</evidence>
<dbReference type="Pfam" id="PF00664">
    <property type="entry name" value="ABC_membrane"/>
    <property type="match status" value="2"/>
</dbReference>
<feature type="transmembrane region" description="Helical" evidence="10">
    <location>
        <begin position="942"/>
        <end position="967"/>
    </location>
</feature>
<dbReference type="GO" id="GO:0016887">
    <property type="term" value="F:ATP hydrolysis activity"/>
    <property type="evidence" value="ECO:0007669"/>
    <property type="project" value="InterPro"/>
</dbReference>
<keyword evidence="5" id="KW-0547">Nucleotide-binding</keyword>
<evidence type="ECO:0000256" key="10">
    <source>
        <dbReference type="SAM" id="Phobius"/>
    </source>
</evidence>
<dbReference type="Gene3D" id="1.20.1560.10">
    <property type="entry name" value="ABC transporter type 1, transmembrane domain"/>
    <property type="match status" value="1"/>
</dbReference>
<dbReference type="InterPro" id="IPR003439">
    <property type="entry name" value="ABC_transporter-like_ATP-bd"/>
</dbReference>
<evidence type="ECO:0000256" key="9">
    <source>
        <dbReference type="SAM" id="MobiDB-lite"/>
    </source>
</evidence>
<protein>
    <submittedName>
        <fullName evidence="13">Multidrug resistance-like protein</fullName>
    </submittedName>
</protein>
<name>A0A9P4JEN4_9PEZI</name>
<accession>A0A9P4JEN4</accession>
<evidence type="ECO:0000256" key="3">
    <source>
        <dbReference type="ARBA" id="ARBA00022448"/>
    </source>
</evidence>
<dbReference type="OrthoDB" id="6500128at2759"/>
<feature type="transmembrane region" description="Helical" evidence="10">
    <location>
        <begin position="863"/>
        <end position="884"/>
    </location>
</feature>
<evidence type="ECO:0000256" key="1">
    <source>
        <dbReference type="ARBA" id="ARBA00004141"/>
    </source>
</evidence>
<dbReference type="CDD" id="cd03249">
    <property type="entry name" value="ABC_MTABC3_MDL1_MDL2"/>
    <property type="match status" value="1"/>
</dbReference>
<evidence type="ECO:0000256" key="4">
    <source>
        <dbReference type="ARBA" id="ARBA00022692"/>
    </source>
</evidence>
<feature type="transmembrane region" description="Helical" evidence="10">
    <location>
        <begin position="718"/>
        <end position="742"/>
    </location>
</feature>
<dbReference type="GO" id="GO:0090374">
    <property type="term" value="P:oligopeptide export from mitochondrion"/>
    <property type="evidence" value="ECO:0007669"/>
    <property type="project" value="TreeGrafter"/>
</dbReference>
<dbReference type="InterPro" id="IPR003593">
    <property type="entry name" value="AAA+_ATPase"/>
</dbReference>
<dbReference type="SUPFAM" id="SSF52540">
    <property type="entry name" value="P-loop containing nucleoside triphosphate hydrolases"/>
    <property type="match status" value="2"/>
</dbReference>
<dbReference type="GO" id="GO:0005743">
    <property type="term" value="C:mitochondrial inner membrane"/>
    <property type="evidence" value="ECO:0007669"/>
    <property type="project" value="TreeGrafter"/>
</dbReference>
<feature type="domain" description="ABC transmembrane type-1" evidence="12">
    <location>
        <begin position="722"/>
        <end position="1008"/>
    </location>
</feature>
<dbReference type="PROSITE" id="PS00211">
    <property type="entry name" value="ABC_TRANSPORTER_1"/>
    <property type="match status" value="2"/>
</dbReference>
<evidence type="ECO:0000259" key="12">
    <source>
        <dbReference type="PROSITE" id="PS50929"/>
    </source>
</evidence>
<comment type="caution">
    <text evidence="13">The sequence shown here is derived from an EMBL/GenBank/DDBJ whole genome shotgun (WGS) entry which is preliminary data.</text>
</comment>
<evidence type="ECO:0000256" key="5">
    <source>
        <dbReference type="ARBA" id="ARBA00022741"/>
    </source>
</evidence>
<organism evidence="13 14">
    <name type="scientific">Myriangium duriaei CBS 260.36</name>
    <dbReference type="NCBI Taxonomy" id="1168546"/>
    <lineage>
        <taxon>Eukaryota</taxon>
        <taxon>Fungi</taxon>
        <taxon>Dikarya</taxon>
        <taxon>Ascomycota</taxon>
        <taxon>Pezizomycotina</taxon>
        <taxon>Dothideomycetes</taxon>
        <taxon>Dothideomycetidae</taxon>
        <taxon>Myriangiales</taxon>
        <taxon>Myriangiaceae</taxon>
        <taxon>Myriangium</taxon>
    </lineage>
</organism>
<comment type="similarity">
    <text evidence="2">Belongs to the ABC transporter superfamily. ABCB family. Multidrug resistance exporter (TC 3.A.1.201) subfamily.</text>
</comment>
<dbReference type="PANTHER" id="PTHR43394:SF18">
    <property type="entry name" value="ABC TRANSPORTER B FAMILY MEMBER 11-LIKE"/>
    <property type="match status" value="1"/>
</dbReference>
<dbReference type="EMBL" id="ML996081">
    <property type="protein sequence ID" value="KAF2157623.1"/>
    <property type="molecule type" value="Genomic_DNA"/>
</dbReference>
<evidence type="ECO:0000256" key="6">
    <source>
        <dbReference type="ARBA" id="ARBA00022840"/>
    </source>
</evidence>
<dbReference type="InterPro" id="IPR017871">
    <property type="entry name" value="ABC_transporter-like_CS"/>
</dbReference>
<feature type="transmembrane region" description="Helical" evidence="10">
    <location>
        <begin position="222"/>
        <end position="243"/>
    </location>
</feature>
<reference evidence="13" key="1">
    <citation type="journal article" date="2020" name="Stud. Mycol.">
        <title>101 Dothideomycetes genomes: a test case for predicting lifestyles and emergence of pathogens.</title>
        <authorList>
            <person name="Haridas S."/>
            <person name="Albert R."/>
            <person name="Binder M."/>
            <person name="Bloem J."/>
            <person name="Labutti K."/>
            <person name="Salamov A."/>
            <person name="Andreopoulos B."/>
            <person name="Baker S."/>
            <person name="Barry K."/>
            <person name="Bills G."/>
            <person name="Bluhm B."/>
            <person name="Cannon C."/>
            <person name="Castanera R."/>
            <person name="Culley D."/>
            <person name="Daum C."/>
            <person name="Ezra D."/>
            <person name="Gonzalez J."/>
            <person name="Henrissat B."/>
            <person name="Kuo A."/>
            <person name="Liang C."/>
            <person name="Lipzen A."/>
            <person name="Lutzoni F."/>
            <person name="Magnuson J."/>
            <person name="Mondo S."/>
            <person name="Nolan M."/>
            <person name="Ohm R."/>
            <person name="Pangilinan J."/>
            <person name="Park H.-J."/>
            <person name="Ramirez L."/>
            <person name="Alfaro M."/>
            <person name="Sun H."/>
            <person name="Tritt A."/>
            <person name="Yoshinaga Y."/>
            <person name="Zwiers L.-H."/>
            <person name="Turgeon B."/>
            <person name="Goodwin S."/>
            <person name="Spatafora J."/>
            <person name="Crous P."/>
            <person name="Grigoriev I."/>
        </authorList>
    </citation>
    <scope>NUCLEOTIDE SEQUENCE</scope>
    <source>
        <strain evidence="13">CBS 260.36</strain>
    </source>
</reference>
<feature type="transmembrane region" description="Helical" evidence="10">
    <location>
        <begin position="300"/>
        <end position="319"/>
    </location>
</feature>
<evidence type="ECO:0000313" key="14">
    <source>
        <dbReference type="Proteomes" id="UP000799439"/>
    </source>
</evidence>
<dbReference type="InterPro" id="IPR036640">
    <property type="entry name" value="ABC1_TM_sf"/>
</dbReference>
<evidence type="ECO:0000313" key="13">
    <source>
        <dbReference type="EMBL" id="KAF2157623.1"/>
    </source>
</evidence>
<feature type="transmembrane region" description="Helical" evidence="10">
    <location>
        <begin position="198"/>
        <end position="216"/>
    </location>
</feature>
<comment type="subcellular location">
    <subcellularLocation>
        <location evidence="1">Membrane</location>
        <topology evidence="1">Multi-pass membrane protein</topology>
    </subcellularLocation>
</comment>
<gene>
    <name evidence="13" type="ORF">K461DRAFT_250755</name>
</gene>
<evidence type="ECO:0000259" key="11">
    <source>
        <dbReference type="PROSITE" id="PS50893"/>
    </source>
</evidence>
<dbReference type="Pfam" id="PF00005">
    <property type="entry name" value="ABC_tran"/>
    <property type="match status" value="2"/>
</dbReference>
<keyword evidence="3" id="KW-0813">Transport</keyword>
<keyword evidence="14" id="KW-1185">Reference proteome</keyword>